<feature type="domain" description="HTH cro/C1-type" evidence="2">
    <location>
        <begin position="8"/>
        <end position="62"/>
    </location>
</feature>
<evidence type="ECO:0000256" key="1">
    <source>
        <dbReference type="ARBA" id="ARBA00023125"/>
    </source>
</evidence>
<dbReference type="GO" id="GO:0003677">
    <property type="term" value="F:DNA binding"/>
    <property type="evidence" value="ECO:0007669"/>
    <property type="project" value="UniProtKB-KW"/>
</dbReference>
<accession>A0A9D1ZWZ3</accession>
<name>A0A9D1ZWZ3_9FIRM</name>
<evidence type="ECO:0000259" key="2">
    <source>
        <dbReference type="PROSITE" id="PS50943"/>
    </source>
</evidence>
<organism evidence="3 4">
    <name type="scientific">Candidatus Borkfalkia excrementigallinarum</name>
    <dbReference type="NCBI Taxonomy" id="2838506"/>
    <lineage>
        <taxon>Bacteria</taxon>
        <taxon>Bacillati</taxon>
        <taxon>Bacillota</taxon>
        <taxon>Clostridia</taxon>
        <taxon>Christensenellales</taxon>
        <taxon>Christensenellaceae</taxon>
        <taxon>Candidatus Borkfalkia</taxon>
    </lineage>
</organism>
<dbReference type="InterPro" id="IPR001387">
    <property type="entry name" value="Cro/C1-type_HTH"/>
</dbReference>
<dbReference type="SMART" id="SM00530">
    <property type="entry name" value="HTH_XRE"/>
    <property type="match status" value="1"/>
</dbReference>
<proteinExistence type="predicted"/>
<keyword evidence="1" id="KW-0238">DNA-binding</keyword>
<protein>
    <submittedName>
        <fullName evidence="3">Helix-turn-helix domain-containing protein</fullName>
    </submittedName>
</protein>
<dbReference type="SUPFAM" id="SSF47413">
    <property type="entry name" value="lambda repressor-like DNA-binding domains"/>
    <property type="match status" value="1"/>
</dbReference>
<reference evidence="3" key="1">
    <citation type="journal article" date="2021" name="PeerJ">
        <title>Extensive microbial diversity within the chicken gut microbiome revealed by metagenomics and culture.</title>
        <authorList>
            <person name="Gilroy R."/>
            <person name="Ravi A."/>
            <person name="Getino M."/>
            <person name="Pursley I."/>
            <person name="Horton D.L."/>
            <person name="Alikhan N.F."/>
            <person name="Baker D."/>
            <person name="Gharbi K."/>
            <person name="Hall N."/>
            <person name="Watson M."/>
            <person name="Adriaenssens E.M."/>
            <person name="Foster-Nyarko E."/>
            <person name="Jarju S."/>
            <person name="Secka A."/>
            <person name="Antonio M."/>
            <person name="Oren A."/>
            <person name="Chaudhuri R.R."/>
            <person name="La Ragione R."/>
            <person name="Hildebrand F."/>
            <person name="Pallen M.J."/>
        </authorList>
    </citation>
    <scope>NUCLEOTIDE SEQUENCE</scope>
    <source>
        <strain evidence="3">1345</strain>
    </source>
</reference>
<dbReference type="EMBL" id="DXCQ01000061">
    <property type="protein sequence ID" value="HIY97340.1"/>
    <property type="molecule type" value="Genomic_DNA"/>
</dbReference>
<dbReference type="AlphaFoldDB" id="A0A9D1ZWZ3"/>
<dbReference type="InterPro" id="IPR010982">
    <property type="entry name" value="Lambda_DNA-bd_dom_sf"/>
</dbReference>
<dbReference type="Pfam" id="PF01381">
    <property type="entry name" value="HTH_3"/>
    <property type="match status" value="1"/>
</dbReference>
<dbReference type="CDD" id="cd00093">
    <property type="entry name" value="HTH_XRE"/>
    <property type="match status" value="1"/>
</dbReference>
<dbReference type="PROSITE" id="PS50943">
    <property type="entry name" value="HTH_CROC1"/>
    <property type="match status" value="1"/>
</dbReference>
<dbReference type="Gene3D" id="1.10.260.40">
    <property type="entry name" value="lambda repressor-like DNA-binding domains"/>
    <property type="match status" value="1"/>
</dbReference>
<dbReference type="Proteomes" id="UP000886750">
    <property type="component" value="Unassembled WGS sequence"/>
</dbReference>
<dbReference type="PANTHER" id="PTHR46558:SF11">
    <property type="entry name" value="HTH-TYPE TRANSCRIPTIONAL REGULATOR XRE"/>
    <property type="match status" value="1"/>
</dbReference>
<dbReference type="PANTHER" id="PTHR46558">
    <property type="entry name" value="TRACRIPTIONAL REGULATORY PROTEIN-RELATED-RELATED"/>
    <property type="match status" value="1"/>
</dbReference>
<reference evidence="3" key="2">
    <citation type="submission" date="2021-04" db="EMBL/GenBank/DDBJ databases">
        <authorList>
            <person name="Gilroy R."/>
        </authorList>
    </citation>
    <scope>NUCLEOTIDE SEQUENCE</scope>
    <source>
        <strain evidence="3">1345</strain>
    </source>
</reference>
<sequence>MINYGEALKYHREVSGFSQVGLSKATGISQENISRWEANKVIPNVDFCVQLADFYGISVDDLIGHEVGKKQ</sequence>
<comment type="caution">
    <text evidence="3">The sequence shown here is derived from an EMBL/GenBank/DDBJ whole genome shotgun (WGS) entry which is preliminary data.</text>
</comment>
<gene>
    <name evidence="3" type="ORF">H9729_06595</name>
</gene>
<evidence type="ECO:0000313" key="3">
    <source>
        <dbReference type="EMBL" id="HIY97340.1"/>
    </source>
</evidence>
<evidence type="ECO:0000313" key="4">
    <source>
        <dbReference type="Proteomes" id="UP000886750"/>
    </source>
</evidence>